<evidence type="ECO:0000256" key="2">
    <source>
        <dbReference type="SAM" id="Phobius"/>
    </source>
</evidence>
<name>A0A8H5HP73_9AGAR</name>
<keyword evidence="4" id="KW-1185">Reference proteome</keyword>
<keyword evidence="2" id="KW-0472">Membrane</keyword>
<sequence length="375" mass="41224">MSIYSRHAEKKAPRNNDSFAVLRSFICCLCSPTSCTKMPLLHVLGLRKCLVLALVILAAQALELSLTPTNITPGEKCQVNVTANGTDPEFIRFNLGAYCPPDLFTWRSFEDGIELKKANRSFSQEYNIMEKVTDLVPPTTCRVEACVTGDTPTNVSAIVGGVVGGVSALTLIVALLYVCHRHRGRLYLAKRLEVLRTDKPKASAFNGVTSEKDSWSVQVDGAITEAARQTERAQSRTENNQKPLDGPNSHYYSDGYQSPDLMEAKAQQADFQYIAMTTSTTSHADEEWESPGHNYDGGYSTLASETGEGSDPESGVGPWGHPDSLDDFERQSNASSIPDINEMDPEAREKRRDVILERMRKVLDGEPQGPGFVVL</sequence>
<feature type="region of interest" description="Disordered" evidence="1">
    <location>
        <begin position="282"/>
        <end position="352"/>
    </location>
</feature>
<dbReference type="AlphaFoldDB" id="A0A8H5HP73"/>
<comment type="caution">
    <text evidence="3">The sequence shown here is derived from an EMBL/GenBank/DDBJ whole genome shotgun (WGS) entry which is preliminary data.</text>
</comment>
<reference evidence="3 4" key="1">
    <citation type="journal article" date="2020" name="ISME J.">
        <title>Uncovering the hidden diversity of litter-decomposition mechanisms in mushroom-forming fungi.</title>
        <authorList>
            <person name="Floudas D."/>
            <person name="Bentzer J."/>
            <person name="Ahren D."/>
            <person name="Johansson T."/>
            <person name="Persson P."/>
            <person name="Tunlid A."/>
        </authorList>
    </citation>
    <scope>NUCLEOTIDE SEQUENCE [LARGE SCALE GENOMIC DNA]</scope>
    <source>
        <strain evidence="3 4">CBS 661.87</strain>
    </source>
</reference>
<evidence type="ECO:0000313" key="3">
    <source>
        <dbReference type="EMBL" id="KAF5386952.1"/>
    </source>
</evidence>
<dbReference type="EMBL" id="JAACJP010000002">
    <property type="protein sequence ID" value="KAF5386952.1"/>
    <property type="molecule type" value="Genomic_DNA"/>
</dbReference>
<keyword evidence="2" id="KW-0812">Transmembrane</keyword>
<gene>
    <name evidence="3" type="ORF">D9615_002029</name>
</gene>
<feature type="region of interest" description="Disordered" evidence="1">
    <location>
        <begin position="227"/>
        <end position="257"/>
    </location>
</feature>
<proteinExistence type="predicted"/>
<evidence type="ECO:0000313" key="4">
    <source>
        <dbReference type="Proteomes" id="UP000565441"/>
    </source>
</evidence>
<dbReference type="OrthoDB" id="3066571at2759"/>
<keyword evidence="2" id="KW-1133">Transmembrane helix</keyword>
<feature type="transmembrane region" description="Helical" evidence="2">
    <location>
        <begin position="155"/>
        <end position="178"/>
    </location>
</feature>
<organism evidence="3 4">
    <name type="scientific">Tricholomella constricta</name>
    <dbReference type="NCBI Taxonomy" id="117010"/>
    <lineage>
        <taxon>Eukaryota</taxon>
        <taxon>Fungi</taxon>
        <taxon>Dikarya</taxon>
        <taxon>Basidiomycota</taxon>
        <taxon>Agaricomycotina</taxon>
        <taxon>Agaricomycetes</taxon>
        <taxon>Agaricomycetidae</taxon>
        <taxon>Agaricales</taxon>
        <taxon>Tricholomatineae</taxon>
        <taxon>Lyophyllaceae</taxon>
        <taxon>Tricholomella</taxon>
    </lineage>
</organism>
<accession>A0A8H5HP73</accession>
<evidence type="ECO:0000256" key="1">
    <source>
        <dbReference type="SAM" id="MobiDB-lite"/>
    </source>
</evidence>
<protein>
    <submittedName>
        <fullName evidence="3">Uncharacterized protein</fullName>
    </submittedName>
</protein>
<dbReference type="Proteomes" id="UP000565441">
    <property type="component" value="Unassembled WGS sequence"/>
</dbReference>